<dbReference type="Proteomes" id="UP000031512">
    <property type="component" value="Unassembled WGS sequence"/>
</dbReference>
<dbReference type="OrthoDB" id="29523at2759"/>
<dbReference type="SMART" id="SM00443">
    <property type="entry name" value="G_patch"/>
    <property type="match status" value="1"/>
</dbReference>
<dbReference type="RefSeq" id="XP_004833336.1">
    <property type="nucleotide sequence ID" value="XM_004833279.1"/>
</dbReference>
<feature type="domain" description="G-patch" evidence="1">
    <location>
        <begin position="21"/>
        <end position="67"/>
    </location>
</feature>
<dbReference type="PROSITE" id="PS50174">
    <property type="entry name" value="G_PATCH"/>
    <property type="match status" value="1"/>
</dbReference>
<dbReference type="GO" id="GO:0003676">
    <property type="term" value="F:nucleic acid binding"/>
    <property type="evidence" value="ECO:0007669"/>
    <property type="project" value="InterPro"/>
</dbReference>
<reference evidence="2 3" key="1">
    <citation type="journal article" date="2012" name="BMC Genomics">
        <title>Comparative genomic analysis and phylogenetic position of Theileria equi.</title>
        <authorList>
            <person name="Kappmeyer L.S."/>
            <person name="Thiagarajan M."/>
            <person name="Herndon D.R."/>
            <person name="Ramsay J.D."/>
            <person name="Caler E."/>
            <person name="Djikeng A."/>
            <person name="Gillespie J.J."/>
            <person name="Lau A.O."/>
            <person name="Roalson E.H."/>
            <person name="Silva J.C."/>
            <person name="Silva M.G."/>
            <person name="Suarez C.E."/>
            <person name="Ueti M.W."/>
            <person name="Nene V.M."/>
            <person name="Mealey R.H."/>
            <person name="Knowles D.P."/>
            <person name="Brayton K.A."/>
        </authorList>
    </citation>
    <scope>NUCLEOTIDE SEQUENCE [LARGE SCALE GENOMIC DNA]</scope>
    <source>
        <strain evidence="2 3">WA</strain>
    </source>
</reference>
<dbReference type="EMBL" id="ACOU01000002">
    <property type="protein sequence ID" value="EKX73884.1"/>
    <property type="molecule type" value="Genomic_DNA"/>
</dbReference>
<dbReference type="KEGG" id="beq:BEWA_039220"/>
<sequence>MSKKFTEKLLQSGPNVSKKFHSSFGASILAKYGWKEGQGLGKDENGIVDPVSLKKVTGNPGLGTENKKDDEWSNWWDDMYNKLAAKVDIKADDKREKKSESKKVT</sequence>
<dbReference type="GeneID" id="15803248"/>
<dbReference type="InterPro" id="IPR000467">
    <property type="entry name" value="G_patch_dom"/>
</dbReference>
<organism evidence="2 3">
    <name type="scientific">Theileria equi strain WA</name>
    <dbReference type="NCBI Taxonomy" id="1537102"/>
    <lineage>
        <taxon>Eukaryota</taxon>
        <taxon>Sar</taxon>
        <taxon>Alveolata</taxon>
        <taxon>Apicomplexa</taxon>
        <taxon>Aconoidasida</taxon>
        <taxon>Piroplasmida</taxon>
        <taxon>Theileriidae</taxon>
        <taxon>Theileria</taxon>
    </lineage>
</organism>
<dbReference type="PANTHER" id="PTHR23149">
    <property type="entry name" value="G PATCH DOMAIN CONTAINING PROTEIN"/>
    <property type="match status" value="1"/>
</dbReference>
<proteinExistence type="predicted"/>
<dbReference type="VEuPathDB" id="PiroplasmaDB:BEWA_039220"/>
<dbReference type="InterPro" id="IPR050656">
    <property type="entry name" value="PINX1"/>
</dbReference>
<dbReference type="Pfam" id="PF01585">
    <property type="entry name" value="G-patch"/>
    <property type="match status" value="1"/>
</dbReference>
<evidence type="ECO:0000259" key="1">
    <source>
        <dbReference type="PROSITE" id="PS50174"/>
    </source>
</evidence>
<name>L1LF23_THEEQ</name>
<evidence type="ECO:0000313" key="3">
    <source>
        <dbReference type="Proteomes" id="UP000031512"/>
    </source>
</evidence>
<protein>
    <recommendedName>
        <fullName evidence="1">G-patch domain-containing protein</fullName>
    </recommendedName>
</protein>
<gene>
    <name evidence="2" type="ORF">BEWA_039220</name>
</gene>
<dbReference type="GO" id="GO:0005730">
    <property type="term" value="C:nucleolus"/>
    <property type="evidence" value="ECO:0007669"/>
    <property type="project" value="TreeGrafter"/>
</dbReference>
<dbReference type="STRING" id="1537102.L1LF23"/>
<accession>L1LF23</accession>
<comment type="caution">
    <text evidence="2">The sequence shown here is derived from an EMBL/GenBank/DDBJ whole genome shotgun (WGS) entry which is preliminary data.</text>
</comment>
<keyword evidence="3" id="KW-1185">Reference proteome</keyword>
<dbReference type="eggNOG" id="ENOG502SAQR">
    <property type="taxonomic scope" value="Eukaryota"/>
</dbReference>
<dbReference type="PANTHER" id="PTHR23149:SF9">
    <property type="entry name" value="G PATCH DOMAIN-CONTAINING PROTEIN 4"/>
    <property type="match status" value="1"/>
</dbReference>
<evidence type="ECO:0000313" key="2">
    <source>
        <dbReference type="EMBL" id="EKX73884.1"/>
    </source>
</evidence>
<dbReference type="AlphaFoldDB" id="L1LF23"/>